<dbReference type="PROSITE" id="PS50011">
    <property type="entry name" value="PROTEIN_KINASE_DOM"/>
    <property type="match status" value="1"/>
</dbReference>
<dbReference type="InterPro" id="IPR011009">
    <property type="entry name" value="Kinase-like_dom_sf"/>
</dbReference>
<dbReference type="GO" id="GO:0004672">
    <property type="term" value="F:protein kinase activity"/>
    <property type="evidence" value="ECO:0007669"/>
    <property type="project" value="InterPro"/>
</dbReference>
<keyword evidence="4 5" id="KW-0067">ATP-binding</keyword>
<keyword evidence="3" id="KW-0418">Kinase</keyword>
<dbReference type="GO" id="GO:0005524">
    <property type="term" value="F:ATP binding"/>
    <property type="evidence" value="ECO:0007669"/>
    <property type="project" value="UniProtKB-UniRule"/>
</dbReference>
<keyword evidence="1" id="KW-0808">Transferase</keyword>
<evidence type="ECO:0000256" key="2">
    <source>
        <dbReference type="ARBA" id="ARBA00022741"/>
    </source>
</evidence>
<dbReference type="Proteomes" id="UP001443914">
    <property type="component" value="Unassembled WGS sequence"/>
</dbReference>
<dbReference type="FunFam" id="3.40.50.620:FF:000177">
    <property type="entry name" value="probable receptor-like serine/threonine-protein kinase At5g57670"/>
    <property type="match status" value="1"/>
</dbReference>
<comment type="caution">
    <text evidence="7">The sequence shown here is derived from an EMBL/GenBank/DDBJ whole genome shotgun (WGS) entry which is preliminary data.</text>
</comment>
<dbReference type="InterPro" id="IPR008271">
    <property type="entry name" value="Ser/Thr_kinase_AS"/>
</dbReference>
<evidence type="ECO:0000259" key="6">
    <source>
        <dbReference type="PROSITE" id="PS50011"/>
    </source>
</evidence>
<proteinExistence type="predicted"/>
<accession>A0AAW1LGP5</accession>
<dbReference type="InterPro" id="IPR046958">
    <property type="entry name" value="RBK1/2/STUNTED"/>
</dbReference>
<keyword evidence="2 5" id="KW-0547">Nucleotide-binding</keyword>
<dbReference type="PROSITE" id="PS00107">
    <property type="entry name" value="PROTEIN_KINASE_ATP"/>
    <property type="match status" value="1"/>
</dbReference>
<organism evidence="7 8">
    <name type="scientific">Saponaria officinalis</name>
    <name type="common">Common soapwort</name>
    <name type="synonym">Lychnis saponaria</name>
    <dbReference type="NCBI Taxonomy" id="3572"/>
    <lineage>
        <taxon>Eukaryota</taxon>
        <taxon>Viridiplantae</taxon>
        <taxon>Streptophyta</taxon>
        <taxon>Embryophyta</taxon>
        <taxon>Tracheophyta</taxon>
        <taxon>Spermatophyta</taxon>
        <taxon>Magnoliopsida</taxon>
        <taxon>eudicotyledons</taxon>
        <taxon>Gunneridae</taxon>
        <taxon>Pentapetalae</taxon>
        <taxon>Caryophyllales</taxon>
        <taxon>Caryophyllaceae</taxon>
        <taxon>Caryophylleae</taxon>
        <taxon>Saponaria</taxon>
    </lineage>
</organism>
<name>A0AAW1LGP5_SAPOF</name>
<dbReference type="Gene3D" id="1.10.510.10">
    <property type="entry name" value="Transferase(Phosphotransferase) domain 1"/>
    <property type="match status" value="1"/>
</dbReference>
<evidence type="ECO:0000256" key="4">
    <source>
        <dbReference type="ARBA" id="ARBA00022840"/>
    </source>
</evidence>
<dbReference type="InterPro" id="IPR017441">
    <property type="entry name" value="Protein_kinase_ATP_BS"/>
</dbReference>
<dbReference type="FunFam" id="3.30.200.20:FF:000268">
    <property type="entry name" value="probable receptor-like serine/threonine-protein kinase At5g57670"/>
    <property type="match status" value="1"/>
</dbReference>
<dbReference type="EMBL" id="JBDFQZ010000004">
    <property type="protein sequence ID" value="KAK9735529.1"/>
    <property type="molecule type" value="Genomic_DNA"/>
</dbReference>
<reference evidence="7" key="1">
    <citation type="submission" date="2024-03" db="EMBL/GenBank/DDBJ databases">
        <title>WGS assembly of Saponaria officinalis var. Norfolk2.</title>
        <authorList>
            <person name="Jenkins J."/>
            <person name="Shu S."/>
            <person name="Grimwood J."/>
            <person name="Barry K."/>
            <person name="Goodstein D."/>
            <person name="Schmutz J."/>
            <person name="Leebens-Mack J."/>
            <person name="Osbourn A."/>
        </authorList>
    </citation>
    <scope>NUCLEOTIDE SEQUENCE [LARGE SCALE GENOMIC DNA]</scope>
    <source>
        <strain evidence="7">JIC</strain>
    </source>
</reference>
<dbReference type="PANTHER" id="PTHR47987">
    <property type="entry name" value="OS08G0249100 PROTEIN"/>
    <property type="match status" value="1"/>
</dbReference>
<dbReference type="SMART" id="SM00220">
    <property type="entry name" value="S_TKc"/>
    <property type="match status" value="1"/>
</dbReference>
<sequence>MKLVTKSLKNTTIVSNILNNAENVAGESRRSTNSGEGSTVVVGVRLDQQSKELLTWALVKVAQPGDLVLALHVLPSSTEEQSSLLALVKTFDSVLAVYEGFCHLKQVDLKLKVCRGSSLRKILVREAKVYDSATLILGACKVPHSIRSPTSVAKYCAKKLSNKFSVYAVDNGKVVFHRDSDNLDSGNVRTSPHSIDGLKLDNKEQTGGAIVPVEPEMGNSDSFEKHTTVPRKSTLIKRYLGCAPISLWSYYPCDDLEVEDPRVNDFENTSLALVPYQAPEASPRPKSTTDQDVHGMRTGWPLLRRAFVPKHTEADRVPSRKSSLVRRALRLPGRHSAMAVHPDRKRHNSVQLDGQLSDLSSAIIPFGDVSSSAPCSPAHRLIPKELKSLNEKYSSICRLFTYQELLSATSDFVPEKMVGKGGSSQVYRGCLPDGKELAVKILKPSEDVCEEFIAEIDIITTLNHKNIISLIGFCVDDENIILVYDFLPRGSLEENLHGADGDPKGFGWEERYKVAVGVAEALDYLHNRDSDSVIHRDVKSSNILLSDEYEPQLADFGLATRVSNVSSHFISSDVAGTFGYLAPEYFMHGKVTDKIDVYAFGVVLLELLSGRKPIDSSNPKGKESLVMWANSILKEEKLSQLLDPRLGNEYDLGQIERMVLAATLCIRREPQLRPRIGNVLKLLKGDEEVITWAKQHVNKYPVDFDEVDGSASPINIQSHLNVALLGIDEDDSASISSSEPNISLEDYLKGRWSRSSSFD</sequence>
<dbReference type="CDD" id="cd00293">
    <property type="entry name" value="USP-like"/>
    <property type="match status" value="1"/>
</dbReference>
<gene>
    <name evidence="7" type="ORF">RND81_04G210700</name>
</gene>
<dbReference type="Gene3D" id="3.30.200.20">
    <property type="entry name" value="Phosphorylase Kinase, domain 1"/>
    <property type="match status" value="1"/>
</dbReference>
<evidence type="ECO:0000256" key="5">
    <source>
        <dbReference type="PROSITE-ProRule" id="PRU10141"/>
    </source>
</evidence>
<dbReference type="InterPro" id="IPR000719">
    <property type="entry name" value="Prot_kinase_dom"/>
</dbReference>
<protein>
    <recommendedName>
        <fullName evidence="6">Protein kinase domain-containing protein</fullName>
    </recommendedName>
</protein>
<keyword evidence="8" id="KW-1185">Reference proteome</keyword>
<dbReference type="PROSITE" id="PS00108">
    <property type="entry name" value="PROTEIN_KINASE_ST"/>
    <property type="match status" value="1"/>
</dbReference>
<feature type="binding site" evidence="5">
    <location>
        <position position="440"/>
    </location>
    <ligand>
        <name>ATP</name>
        <dbReference type="ChEBI" id="CHEBI:30616"/>
    </ligand>
</feature>
<dbReference type="Pfam" id="PF00069">
    <property type="entry name" value="Pkinase"/>
    <property type="match status" value="1"/>
</dbReference>
<dbReference type="CDD" id="cd14066">
    <property type="entry name" value="STKc_IRAK"/>
    <property type="match status" value="1"/>
</dbReference>
<evidence type="ECO:0000256" key="1">
    <source>
        <dbReference type="ARBA" id="ARBA00022679"/>
    </source>
</evidence>
<dbReference type="FunFam" id="1.10.510.10:FF:000284">
    <property type="entry name" value="Putative receptor-like serine/threonine-protein kinase"/>
    <property type="match status" value="1"/>
</dbReference>
<evidence type="ECO:0000313" key="8">
    <source>
        <dbReference type="Proteomes" id="UP001443914"/>
    </source>
</evidence>
<dbReference type="PANTHER" id="PTHR47987:SF5">
    <property type="entry name" value="PROTEIN KINASE DOMAIN-CONTAINING PROTEIN"/>
    <property type="match status" value="1"/>
</dbReference>
<dbReference type="SUPFAM" id="SSF56112">
    <property type="entry name" value="Protein kinase-like (PK-like)"/>
    <property type="match status" value="1"/>
</dbReference>
<evidence type="ECO:0000256" key="3">
    <source>
        <dbReference type="ARBA" id="ARBA00022777"/>
    </source>
</evidence>
<dbReference type="AlphaFoldDB" id="A0AAW1LGP5"/>
<feature type="domain" description="Protein kinase" evidence="6">
    <location>
        <begin position="412"/>
        <end position="690"/>
    </location>
</feature>
<evidence type="ECO:0000313" key="7">
    <source>
        <dbReference type="EMBL" id="KAK9735529.1"/>
    </source>
</evidence>